<dbReference type="Proteomes" id="UP000279833">
    <property type="component" value="Unassembled WGS sequence"/>
</dbReference>
<dbReference type="Pfam" id="PF00648">
    <property type="entry name" value="Peptidase_C2"/>
    <property type="match status" value="1"/>
</dbReference>
<evidence type="ECO:0000313" key="5">
    <source>
        <dbReference type="Proteomes" id="UP000279833"/>
    </source>
</evidence>
<dbReference type="GO" id="GO:0004198">
    <property type="term" value="F:calcium-dependent cysteine-type endopeptidase activity"/>
    <property type="evidence" value="ECO:0007669"/>
    <property type="project" value="InterPro"/>
</dbReference>
<organism evidence="6">
    <name type="scientific">Schistosoma curassoni</name>
    <dbReference type="NCBI Taxonomy" id="6186"/>
    <lineage>
        <taxon>Eukaryota</taxon>
        <taxon>Metazoa</taxon>
        <taxon>Spiralia</taxon>
        <taxon>Lophotrochozoa</taxon>
        <taxon>Platyhelminthes</taxon>
        <taxon>Trematoda</taxon>
        <taxon>Digenea</taxon>
        <taxon>Strigeidida</taxon>
        <taxon>Schistosomatoidea</taxon>
        <taxon>Schistosomatidae</taxon>
        <taxon>Schistosoma</taxon>
    </lineage>
</organism>
<evidence type="ECO:0000313" key="6">
    <source>
        <dbReference type="WBParaSite" id="SCUD_0000364901-mRNA-1"/>
    </source>
</evidence>
<dbReference type="PRINTS" id="PR00704">
    <property type="entry name" value="CALPAIN"/>
</dbReference>
<dbReference type="WBParaSite" id="SCUD_0000364901-mRNA-1">
    <property type="protein sequence ID" value="SCUD_0000364901-mRNA-1"/>
    <property type="gene ID" value="SCUD_0000364901"/>
</dbReference>
<reference evidence="6" key="1">
    <citation type="submission" date="2016-06" db="UniProtKB">
        <authorList>
            <consortium name="WormBaseParasite"/>
        </authorList>
    </citation>
    <scope>IDENTIFICATION</scope>
</reference>
<dbReference type="InterPro" id="IPR001300">
    <property type="entry name" value="Peptidase_C2_calpain_cat"/>
</dbReference>
<gene>
    <name evidence="4" type="ORF">SCUD_LOCUS3649</name>
</gene>
<feature type="domain" description="Calpain catalytic" evidence="3">
    <location>
        <begin position="41"/>
        <end position="100"/>
    </location>
</feature>
<proteinExistence type="inferred from homology"/>
<dbReference type="STRING" id="6186.A0A183JLR8"/>
<dbReference type="AlphaFoldDB" id="A0A183JLR8"/>
<accession>A0A183JLR8</accession>
<protein>
    <submittedName>
        <fullName evidence="6">Calpain catalytic domain-containing protein</fullName>
    </submittedName>
</protein>
<reference evidence="4 5" key="2">
    <citation type="submission" date="2018-11" db="EMBL/GenBank/DDBJ databases">
        <authorList>
            <consortium name="Pathogen Informatics"/>
        </authorList>
    </citation>
    <scope>NUCLEOTIDE SEQUENCE [LARGE SCALE GENOMIC DNA]</scope>
    <source>
        <strain evidence="4">Dakar</strain>
        <strain evidence="5">Dakar, Senegal</strain>
    </source>
</reference>
<dbReference type="SUPFAM" id="SSF54001">
    <property type="entry name" value="Cysteine proteinases"/>
    <property type="match status" value="1"/>
</dbReference>
<evidence type="ECO:0000313" key="4">
    <source>
        <dbReference type="EMBL" id="VDO83493.1"/>
    </source>
</evidence>
<dbReference type="InterPro" id="IPR038765">
    <property type="entry name" value="Papain-like_cys_pep_sf"/>
</dbReference>
<evidence type="ECO:0000259" key="3">
    <source>
        <dbReference type="PROSITE" id="PS50203"/>
    </source>
</evidence>
<dbReference type="PROSITE" id="PS50203">
    <property type="entry name" value="CALPAIN_CAT"/>
    <property type="match status" value="1"/>
</dbReference>
<name>A0A183JLR8_9TREM</name>
<comment type="similarity">
    <text evidence="1">Belongs to the peptidase C2 family.</text>
</comment>
<evidence type="ECO:0000256" key="2">
    <source>
        <dbReference type="PROSITE-ProRule" id="PRU00239"/>
    </source>
</evidence>
<dbReference type="InterPro" id="IPR022684">
    <property type="entry name" value="Calpain_cysteine_protease"/>
</dbReference>
<dbReference type="GO" id="GO:0006508">
    <property type="term" value="P:proteolysis"/>
    <property type="evidence" value="ECO:0007669"/>
    <property type="project" value="InterPro"/>
</dbReference>
<evidence type="ECO:0000256" key="1">
    <source>
        <dbReference type="ARBA" id="ARBA00007623"/>
    </source>
</evidence>
<keyword evidence="5" id="KW-1185">Reference proteome</keyword>
<sequence length="100" mass="11249">MRGQCNGSSVLVQRTHKSPSLECSADWFKQEIKCQMERGGLFEDPFMPATDSTIKSGSGSSKQSYRWLRPVELSRCPRFVADGVSRFDIKQGELGKFTLL</sequence>
<dbReference type="EMBL" id="UZAK01004261">
    <property type="protein sequence ID" value="VDO83493.1"/>
    <property type="molecule type" value="Genomic_DNA"/>
</dbReference>
<comment type="caution">
    <text evidence="2">Lacks conserved residue(s) required for the propagation of feature annotation.</text>
</comment>